<evidence type="ECO:0000256" key="6">
    <source>
        <dbReference type="ARBA" id="ARBA00022842"/>
    </source>
</evidence>
<dbReference type="Gene3D" id="3.40.50.1010">
    <property type="entry name" value="5'-nuclease"/>
    <property type="match status" value="1"/>
</dbReference>
<dbReference type="GO" id="GO:0016787">
    <property type="term" value="F:hydrolase activity"/>
    <property type="evidence" value="ECO:0007669"/>
    <property type="project" value="UniProtKB-KW"/>
</dbReference>
<evidence type="ECO:0000256" key="7">
    <source>
        <dbReference type="ARBA" id="ARBA00038093"/>
    </source>
</evidence>
<dbReference type="PANTHER" id="PTHR33653">
    <property type="entry name" value="RIBONUCLEASE VAPC2"/>
    <property type="match status" value="1"/>
</dbReference>
<name>A0A917I261_9SPHI</name>
<keyword evidence="3" id="KW-0540">Nuclease</keyword>
<evidence type="ECO:0000256" key="5">
    <source>
        <dbReference type="ARBA" id="ARBA00022801"/>
    </source>
</evidence>
<keyword evidence="6" id="KW-0460">Magnesium</keyword>
<keyword evidence="2" id="KW-1277">Toxin-antitoxin system</keyword>
<dbReference type="SUPFAM" id="SSF88723">
    <property type="entry name" value="PIN domain-like"/>
    <property type="match status" value="1"/>
</dbReference>
<dbReference type="Pfam" id="PF01850">
    <property type="entry name" value="PIN"/>
    <property type="match status" value="1"/>
</dbReference>
<comment type="caution">
    <text evidence="9">The sequence shown here is derived from an EMBL/GenBank/DDBJ whole genome shotgun (WGS) entry which is preliminary data.</text>
</comment>
<evidence type="ECO:0000313" key="9">
    <source>
        <dbReference type="EMBL" id="GGH04039.1"/>
    </source>
</evidence>
<protein>
    <recommendedName>
        <fullName evidence="8">PIN domain-containing protein</fullName>
    </recommendedName>
</protein>
<dbReference type="GO" id="GO:0046872">
    <property type="term" value="F:metal ion binding"/>
    <property type="evidence" value="ECO:0007669"/>
    <property type="project" value="UniProtKB-KW"/>
</dbReference>
<keyword evidence="4" id="KW-0479">Metal-binding</keyword>
<proteinExistence type="inferred from homology"/>
<evidence type="ECO:0000256" key="4">
    <source>
        <dbReference type="ARBA" id="ARBA00022723"/>
    </source>
</evidence>
<evidence type="ECO:0000313" key="10">
    <source>
        <dbReference type="Proteomes" id="UP000660862"/>
    </source>
</evidence>
<evidence type="ECO:0000256" key="3">
    <source>
        <dbReference type="ARBA" id="ARBA00022722"/>
    </source>
</evidence>
<evidence type="ECO:0000256" key="1">
    <source>
        <dbReference type="ARBA" id="ARBA00001946"/>
    </source>
</evidence>
<evidence type="ECO:0000256" key="2">
    <source>
        <dbReference type="ARBA" id="ARBA00022649"/>
    </source>
</evidence>
<dbReference type="InterPro" id="IPR050556">
    <property type="entry name" value="Type_II_TA_system_RNase"/>
</dbReference>
<dbReference type="EMBL" id="BMER01000007">
    <property type="protein sequence ID" value="GGH04039.1"/>
    <property type="molecule type" value="Genomic_DNA"/>
</dbReference>
<reference evidence="9" key="2">
    <citation type="submission" date="2020-09" db="EMBL/GenBank/DDBJ databases">
        <authorList>
            <person name="Sun Q."/>
            <person name="Zhou Y."/>
        </authorList>
    </citation>
    <scope>NUCLEOTIDE SEQUENCE</scope>
    <source>
        <strain evidence="9">CGMCC 1.12195</strain>
    </source>
</reference>
<dbReference type="InterPro" id="IPR029060">
    <property type="entry name" value="PIN-like_dom_sf"/>
</dbReference>
<evidence type="ECO:0000259" key="8">
    <source>
        <dbReference type="Pfam" id="PF01850"/>
    </source>
</evidence>
<comment type="similarity">
    <text evidence="7">Belongs to the PINc/VapC protein family.</text>
</comment>
<dbReference type="Proteomes" id="UP000660862">
    <property type="component" value="Unassembled WGS sequence"/>
</dbReference>
<dbReference type="GO" id="GO:0004518">
    <property type="term" value="F:nuclease activity"/>
    <property type="evidence" value="ECO:0007669"/>
    <property type="project" value="UniProtKB-KW"/>
</dbReference>
<keyword evidence="5" id="KW-0378">Hydrolase</keyword>
<dbReference type="InterPro" id="IPR002716">
    <property type="entry name" value="PIN_dom"/>
</dbReference>
<sequence length="122" mass="14005">MGFLIDSNIIIYSLSEDFQYLRALLVEDSCHVSEISRVEVLGYHGLKNVHKKYFLDVFSYVSIIAPDNAIFDKAIDIRQQYNLKLGDSVIASTAIIHHLDLYTRNLKDFERIAEINCINPIV</sequence>
<gene>
    <name evidence="9" type="ORF">GCM10007415_45300</name>
</gene>
<accession>A0A917I261</accession>
<dbReference type="RefSeq" id="WP_188508421.1">
    <property type="nucleotide sequence ID" value="NZ_BMER01000007.1"/>
</dbReference>
<dbReference type="AlphaFoldDB" id="A0A917I261"/>
<organism evidence="9 10">
    <name type="scientific">Parapedobacter pyrenivorans</name>
    <dbReference type="NCBI Taxonomy" id="1305674"/>
    <lineage>
        <taxon>Bacteria</taxon>
        <taxon>Pseudomonadati</taxon>
        <taxon>Bacteroidota</taxon>
        <taxon>Sphingobacteriia</taxon>
        <taxon>Sphingobacteriales</taxon>
        <taxon>Sphingobacteriaceae</taxon>
        <taxon>Parapedobacter</taxon>
    </lineage>
</organism>
<keyword evidence="10" id="KW-1185">Reference proteome</keyword>
<dbReference type="CDD" id="cd18738">
    <property type="entry name" value="PIN_VapC4-5_FitB-like"/>
    <property type="match status" value="1"/>
</dbReference>
<reference evidence="9" key="1">
    <citation type="journal article" date="2014" name="Int. J. Syst. Evol. Microbiol.">
        <title>Complete genome sequence of Corynebacterium casei LMG S-19264T (=DSM 44701T), isolated from a smear-ripened cheese.</title>
        <authorList>
            <consortium name="US DOE Joint Genome Institute (JGI-PGF)"/>
            <person name="Walter F."/>
            <person name="Albersmeier A."/>
            <person name="Kalinowski J."/>
            <person name="Ruckert C."/>
        </authorList>
    </citation>
    <scope>NUCLEOTIDE SEQUENCE</scope>
    <source>
        <strain evidence="9">CGMCC 1.12195</strain>
    </source>
</reference>
<comment type="cofactor">
    <cofactor evidence="1">
        <name>Mg(2+)</name>
        <dbReference type="ChEBI" id="CHEBI:18420"/>
    </cofactor>
</comment>
<feature type="domain" description="PIN" evidence="8">
    <location>
        <begin position="4"/>
        <end position="114"/>
    </location>
</feature>
<dbReference type="PANTHER" id="PTHR33653:SF1">
    <property type="entry name" value="RIBONUCLEASE VAPC2"/>
    <property type="match status" value="1"/>
</dbReference>